<proteinExistence type="predicted"/>
<dbReference type="Gene3D" id="3.40.50.2000">
    <property type="entry name" value="Glycogen Phosphorylase B"/>
    <property type="match status" value="1"/>
</dbReference>
<accession>A0A498ITR3</accession>
<protein>
    <submittedName>
        <fullName evidence="1">Uncharacterized protein</fullName>
    </submittedName>
</protein>
<evidence type="ECO:0000313" key="1">
    <source>
        <dbReference type="EMBL" id="RXH86676.1"/>
    </source>
</evidence>
<dbReference type="EMBL" id="RDQH01000336">
    <property type="protein sequence ID" value="RXH86676.1"/>
    <property type="molecule type" value="Genomic_DNA"/>
</dbReference>
<dbReference type="SUPFAM" id="SSF53756">
    <property type="entry name" value="UDP-Glycosyltransferase/glycogen phosphorylase"/>
    <property type="match status" value="1"/>
</dbReference>
<comment type="caution">
    <text evidence="1">The sequence shown here is derived from an EMBL/GenBank/DDBJ whole genome shotgun (WGS) entry which is preliminary data.</text>
</comment>
<reference evidence="1 2" key="1">
    <citation type="submission" date="2018-10" db="EMBL/GenBank/DDBJ databases">
        <title>A high-quality apple genome assembly.</title>
        <authorList>
            <person name="Hu J."/>
        </authorList>
    </citation>
    <scope>NUCLEOTIDE SEQUENCE [LARGE SCALE GENOMIC DNA]</scope>
    <source>
        <strain evidence="2">cv. HFTH1</strain>
        <tissue evidence="1">Young leaf</tissue>
    </source>
</reference>
<evidence type="ECO:0000313" key="2">
    <source>
        <dbReference type="Proteomes" id="UP000290289"/>
    </source>
</evidence>
<name>A0A498ITR3_MALDO</name>
<dbReference type="Proteomes" id="UP000290289">
    <property type="component" value="Chromosome 10"/>
</dbReference>
<keyword evidence="2" id="KW-1185">Reference proteome</keyword>
<sequence length="87" mass="9829">MDLMEMGNEREKGSILLNQLYHQVYVFLFGTSNVSKIINHGSKHSPFALIIDFFSTSALPIAKELHLPTYYFYTSGSAALAAFLYFT</sequence>
<dbReference type="AlphaFoldDB" id="A0A498ITR3"/>
<gene>
    <name evidence="1" type="ORF">DVH24_021949</name>
</gene>
<organism evidence="1 2">
    <name type="scientific">Malus domestica</name>
    <name type="common">Apple</name>
    <name type="synonym">Pyrus malus</name>
    <dbReference type="NCBI Taxonomy" id="3750"/>
    <lineage>
        <taxon>Eukaryota</taxon>
        <taxon>Viridiplantae</taxon>
        <taxon>Streptophyta</taxon>
        <taxon>Embryophyta</taxon>
        <taxon>Tracheophyta</taxon>
        <taxon>Spermatophyta</taxon>
        <taxon>Magnoliopsida</taxon>
        <taxon>eudicotyledons</taxon>
        <taxon>Gunneridae</taxon>
        <taxon>Pentapetalae</taxon>
        <taxon>rosids</taxon>
        <taxon>fabids</taxon>
        <taxon>Rosales</taxon>
        <taxon>Rosaceae</taxon>
        <taxon>Amygdaloideae</taxon>
        <taxon>Maleae</taxon>
        <taxon>Malus</taxon>
    </lineage>
</organism>